<accession>A0A0P9D816</accession>
<dbReference type="GO" id="GO:0008483">
    <property type="term" value="F:transaminase activity"/>
    <property type="evidence" value="ECO:0007669"/>
    <property type="project" value="TreeGrafter"/>
</dbReference>
<reference evidence="1 2" key="1">
    <citation type="submission" date="2015-09" db="EMBL/GenBank/DDBJ databases">
        <title>Draft genome sequence of Kouleothrix aurantiaca JCM 19913.</title>
        <authorList>
            <person name="Hemp J."/>
        </authorList>
    </citation>
    <scope>NUCLEOTIDE SEQUENCE [LARGE SCALE GENOMIC DNA]</scope>
    <source>
        <strain evidence="1 2">COM-B</strain>
    </source>
</reference>
<dbReference type="InterPro" id="IPR015424">
    <property type="entry name" value="PyrdxlP-dep_Trfase"/>
</dbReference>
<dbReference type="GO" id="GO:0000271">
    <property type="term" value="P:polysaccharide biosynthetic process"/>
    <property type="evidence" value="ECO:0007669"/>
    <property type="project" value="TreeGrafter"/>
</dbReference>
<sequence length="137" mass="14275">MIPLFNVFMADDAAARVADVLASGYIGQGQQCEAFEQALQPLLDTPAPPLLLNSCTSAIDLALHLSGVGPGDEVITTPVTCTATNSPIVTRGARPVWADVDPITGLIDPADVARKITRRTKAILGVDWGGSVCDYAA</sequence>
<evidence type="ECO:0008006" key="3">
    <source>
        <dbReference type="Google" id="ProtNLM"/>
    </source>
</evidence>
<dbReference type="AlphaFoldDB" id="A0A0P9D816"/>
<dbReference type="PANTHER" id="PTHR30244:SF34">
    <property type="entry name" value="DTDP-4-AMINO-4,6-DIDEOXYGALACTOSE TRANSAMINASE"/>
    <property type="match status" value="1"/>
</dbReference>
<proteinExistence type="predicted"/>
<organism evidence="1 2">
    <name type="scientific">Kouleothrix aurantiaca</name>
    <dbReference type="NCBI Taxonomy" id="186479"/>
    <lineage>
        <taxon>Bacteria</taxon>
        <taxon>Bacillati</taxon>
        <taxon>Chloroflexota</taxon>
        <taxon>Chloroflexia</taxon>
        <taxon>Chloroflexales</taxon>
        <taxon>Roseiflexineae</taxon>
        <taxon>Roseiflexaceae</taxon>
        <taxon>Kouleothrix</taxon>
    </lineage>
</organism>
<dbReference type="EMBL" id="LJCR01000906">
    <property type="protein sequence ID" value="KPV51456.1"/>
    <property type="molecule type" value="Genomic_DNA"/>
</dbReference>
<dbReference type="Gene3D" id="3.40.640.10">
    <property type="entry name" value="Type I PLP-dependent aspartate aminotransferase-like (Major domain)"/>
    <property type="match status" value="1"/>
</dbReference>
<name>A0A0P9D816_9CHLR</name>
<gene>
    <name evidence="1" type="ORF">SE17_21085</name>
</gene>
<feature type="non-terminal residue" evidence="1">
    <location>
        <position position="137"/>
    </location>
</feature>
<protein>
    <recommendedName>
        <fullName evidence="3">Aminotransferase DegT</fullName>
    </recommendedName>
</protein>
<dbReference type="Pfam" id="PF01041">
    <property type="entry name" value="DegT_DnrJ_EryC1"/>
    <property type="match status" value="1"/>
</dbReference>
<dbReference type="InterPro" id="IPR000653">
    <property type="entry name" value="DegT/StrS_aminotransferase"/>
</dbReference>
<evidence type="ECO:0000313" key="1">
    <source>
        <dbReference type="EMBL" id="KPV51456.1"/>
    </source>
</evidence>
<dbReference type="GO" id="GO:0030170">
    <property type="term" value="F:pyridoxal phosphate binding"/>
    <property type="evidence" value="ECO:0007669"/>
    <property type="project" value="TreeGrafter"/>
</dbReference>
<dbReference type="SUPFAM" id="SSF53383">
    <property type="entry name" value="PLP-dependent transferases"/>
    <property type="match status" value="1"/>
</dbReference>
<comment type="caution">
    <text evidence="1">The sequence shown here is derived from an EMBL/GenBank/DDBJ whole genome shotgun (WGS) entry which is preliminary data.</text>
</comment>
<dbReference type="InterPro" id="IPR015421">
    <property type="entry name" value="PyrdxlP-dep_Trfase_major"/>
</dbReference>
<evidence type="ECO:0000313" key="2">
    <source>
        <dbReference type="Proteomes" id="UP000050509"/>
    </source>
</evidence>
<dbReference type="PANTHER" id="PTHR30244">
    <property type="entry name" value="TRANSAMINASE"/>
    <property type="match status" value="1"/>
</dbReference>
<keyword evidence="2" id="KW-1185">Reference proteome</keyword>
<dbReference type="Proteomes" id="UP000050509">
    <property type="component" value="Unassembled WGS sequence"/>
</dbReference>